<sequence>MKEAEKSCNGADFIDNPLNGGLVKITKSLADEYATNYQRLIGILASDDPTAGGSLPPDLLKRTLAIHGYYVGKEQLSCLLDHAFGSFRGIQLQLGLTQHPIDGETVGNLVYLIGGLYNGDRPTPASYQPEIATASETTDWQPALFGNDVYIAGRMPLVQQPDPPVHQNPPYGSSTVE</sequence>
<dbReference type="HOGENOM" id="CLU_1515725_0_0_10"/>
<organism evidence="2 3">
    <name type="scientific">Fibrella aestuarina BUZ 2</name>
    <dbReference type="NCBI Taxonomy" id="1166018"/>
    <lineage>
        <taxon>Bacteria</taxon>
        <taxon>Pseudomonadati</taxon>
        <taxon>Bacteroidota</taxon>
        <taxon>Cytophagia</taxon>
        <taxon>Cytophagales</taxon>
        <taxon>Spirosomataceae</taxon>
        <taxon>Fibrella</taxon>
    </lineage>
</organism>
<evidence type="ECO:0000256" key="1">
    <source>
        <dbReference type="SAM" id="MobiDB-lite"/>
    </source>
</evidence>
<dbReference type="EMBL" id="HE796683">
    <property type="protein sequence ID" value="CCH01461.1"/>
    <property type="molecule type" value="Genomic_DNA"/>
</dbReference>
<protein>
    <submittedName>
        <fullName evidence="2">Uncharacterized protein</fullName>
    </submittedName>
</protein>
<gene>
    <name evidence="2" type="ORF">FAES_3454</name>
</gene>
<dbReference type="AlphaFoldDB" id="I0KBF8"/>
<dbReference type="Proteomes" id="UP000011058">
    <property type="component" value="Chromosome"/>
</dbReference>
<dbReference type="RefSeq" id="WP_015332560.1">
    <property type="nucleotide sequence ID" value="NC_020054.1"/>
</dbReference>
<dbReference type="PATRIC" id="fig|1166018.3.peg.5229"/>
<feature type="region of interest" description="Disordered" evidence="1">
    <location>
        <begin position="157"/>
        <end position="177"/>
    </location>
</feature>
<accession>I0KBF8</accession>
<dbReference type="STRING" id="1166018.FAES_3454"/>
<dbReference type="KEGG" id="fae:FAES_3454"/>
<reference evidence="2 3" key="1">
    <citation type="journal article" date="2012" name="J. Bacteriol.">
        <title>Genome Sequence of Fibrella aestuarina BUZ 2T, a Filamentous Marine Bacterium.</title>
        <authorList>
            <person name="Filippini M."/>
            <person name="Qi W."/>
            <person name="Blom J."/>
            <person name="Goesmann A."/>
            <person name="Smits T.H."/>
            <person name="Bagheri H.C."/>
        </authorList>
    </citation>
    <scope>NUCLEOTIDE SEQUENCE [LARGE SCALE GENOMIC DNA]</scope>
    <source>
        <strain evidence="3">BUZ 2T</strain>
    </source>
</reference>
<evidence type="ECO:0000313" key="2">
    <source>
        <dbReference type="EMBL" id="CCH01461.1"/>
    </source>
</evidence>
<evidence type="ECO:0000313" key="3">
    <source>
        <dbReference type="Proteomes" id="UP000011058"/>
    </source>
</evidence>
<proteinExistence type="predicted"/>
<keyword evidence="3" id="KW-1185">Reference proteome</keyword>
<name>I0KBF8_9BACT</name>
<dbReference type="OrthoDB" id="9984101at2"/>